<reference evidence="7" key="1">
    <citation type="journal article" date="2016" name="Int. J. Syst. Evol. Microbiol.">
        <title>Pseudoxanthomonas helianthi sp. nov., isolated from roots of Jerusalem artichoke (Helianthus tuberosus).</title>
        <authorList>
            <person name="Kittiwongwattana C."/>
            <person name="Thawai C."/>
        </authorList>
    </citation>
    <scope>NUCLEOTIDE SEQUENCE</scope>
    <source>
        <strain evidence="7">110414</strain>
    </source>
</reference>
<evidence type="ECO:0000256" key="3">
    <source>
        <dbReference type="ARBA" id="ARBA00034247"/>
    </source>
</evidence>
<dbReference type="InterPro" id="IPR000595">
    <property type="entry name" value="cNMP-bd_dom"/>
</dbReference>
<keyword evidence="4" id="KW-0175">Coiled coil</keyword>
<dbReference type="EC" id="2.7.7.65" evidence="2"/>
<dbReference type="PRINTS" id="PR00103">
    <property type="entry name" value="CAMPKINASE"/>
</dbReference>
<dbReference type="Proteomes" id="UP000673447">
    <property type="component" value="Unassembled WGS sequence"/>
</dbReference>
<dbReference type="GO" id="GO:0005886">
    <property type="term" value="C:plasma membrane"/>
    <property type="evidence" value="ECO:0007669"/>
    <property type="project" value="TreeGrafter"/>
</dbReference>
<evidence type="ECO:0000256" key="1">
    <source>
        <dbReference type="ARBA" id="ARBA00004496"/>
    </source>
</evidence>
<dbReference type="PANTHER" id="PTHR45138:SF9">
    <property type="entry name" value="DIGUANYLATE CYCLASE DGCM-RELATED"/>
    <property type="match status" value="1"/>
</dbReference>
<evidence type="ECO:0000313" key="8">
    <source>
        <dbReference type="Proteomes" id="UP000673447"/>
    </source>
</evidence>
<dbReference type="SMART" id="SM00267">
    <property type="entry name" value="GGDEF"/>
    <property type="match status" value="1"/>
</dbReference>
<dbReference type="InterPro" id="IPR000160">
    <property type="entry name" value="GGDEF_dom"/>
</dbReference>
<dbReference type="EMBL" id="JAGKTC010000001">
    <property type="protein sequence ID" value="MBP3984108.1"/>
    <property type="molecule type" value="Genomic_DNA"/>
</dbReference>
<evidence type="ECO:0000259" key="6">
    <source>
        <dbReference type="PROSITE" id="PS50887"/>
    </source>
</evidence>
<dbReference type="Gene3D" id="3.30.70.270">
    <property type="match status" value="1"/>
</dbReference>
<feature type="domain" description="Cyclic nucleotide-binding" evidence="5">
    <location>
        <begin position="1"/>
        <end position="97"/>
    </location>
</feature>
<dbReference type="CDD" id="cd00038">
    <property type="entry name" value="CAP_ED"/>
    <property type="match status" value="1"/>
</dbReference>
<dbReference type="PROSITE" id="PS50887">
    <property type="entry name" value="GGDEF"/>
    <property type="match status" value="1"/>
</dbReference>
<dbReference type="CDD" id="cd01949">
    <property type="entry name" value="GGDEF"/>
    <property type="match status" value="1"/>
</dbReference>
<dbReference type="Pfam" id="PF00990">
    <property type="entry name" value="GGDEF"/>
    <property type="match status" value="1"/>
</dbReference>
<evidence type="ECO:0000256" key="2">
    <source>
        <dbReference type="ARBA" id="ARBA00012528"/>
    </source>
</evidence>
<dbReference type="SMART" id="SM00100">
    <property type="entry name" value="cNMP"/>
    <property type="match status" value="1"/>
</dbReference>
<organism evidence="7 8">
    <name type="scientific">Pseudoxanthomonas helianthi</name>
    <dbReference type="NCBI Taxonomy" id="1453541"/>
    <lineage>
        <taxon>Bacteria</taxon>
        <taxon>Pseudomonadati</taxon>
        <taxon>Pseudomonadota</taxon>
        <taxon>Gammaproteobacteria</taxon>
        <taxon>Lysobacterales</taxon>
        <taxon>Lysobacteraceae</taxon>
        <taxon>Pseudoxanthomonas</taxon>
    </lineage>
</organism>
<dbReference type="InterPro" id="IPR050469">
    <property type="entry name" value="Diguanylate_Cyclase"/>
</dbReference>
<dbReference type="GO" id="GO:1902201">
    <property type="term" value="P:negative regulation of bacterial-type flagellum-dependent cell motility"/>
    <property type="evidence" value="ECO:0007669"/>
    <property type="project" value="TreeGrafter"/>
</dbReference>
<dbReference type="GO" id="GO:0005737">
    <property type="term" value="C:cytoplasm"/>
    <property type="evidence" value="ECO:0007669"/>
    <property type="project" value="UniProtKB-SubCell"/>
</dbReference>
<dbReference type="NCBIfam" id="TIGR00254">
    <property type="entry name" value="GGDEF"/>
    <property type="match status" value="1"/>
</dbReference>
<dbReference type="InterPro" id="IPR018488">
    <property type="entry name" value="cNMP-bd_CS"/>
</dbReference>
<reference evidence="7" key="2">
    <citation type="submission" date="2021-03" db="EMBL/GenBank/DDBJ databases">
        <authorList>
            <person name="Cao W."/>
        </authorList>
    </citation>
    <scope>NUCLEOTIDE SEQUENCE</scope>
    <source>
        <strain evidence="7">110414</strain>
    </source>
</reference>
<dbReference type="GO" id="GO:0052621">
    <property type="term" value="F:diguanylate cyclase activity"/>
    <property type="evidence" value="ECO:0007669"/>
    <property type="project" value="UniProtKB-EC"/>
</dbReference>
<proteinExistence type="predicted"/>
<dbReference type="InterPro" id="IPR014710">
    <property type="entry name" value="RmlC-like_jellyroll"/>
</dbReference>
<dbReference type="InterPro" id="IPR018490">
    <property type="entry name" value="cNMP-bd_dom_sf"/>
</dbReference>
<comment type="catalytic activity">
    <reaction evidence="3">
        <text>2 GTP = 3',3'-c-di-GMP + 2 diphosphate</text>
        <dbReference type="Rhea" id="RHEA:24898"/>
        <dbReference type="ChEBI" id="CHEBI:33019"/>
        <dbReference type="ChEBI" id="CHEBI:37565"/>
        <dbReference type="ChEBI" id="CHEBI:58805"/>
        <dbReference type="EC" id="2.7.7.65"/>
    </reaction>
</comment>
<dbReference type="Pfam" id="PF00027">
    <property type="entry name" value="cNMP_binding"/>
    <property type="match status" value="1"/>
</dbReference>
<sequence>MSEQECALFARCGSVRSFPMGGEIFTRGVRGDSLFVVLEGEVDLDFGDDVQGKRLGPREFFGELGLLIDSHARSAAAIAASDCKLLELKGRDLQTLIDHEPATVSRFMHRAIVRVVSSEQDLIRRLRGRNAELQSALDDLRVTAHRLNQSEELNRTDELTSLANRRGLNAFLERMANADGLHGYGLMLIDCDRFKAVNDEYGHLIGDRVLQSVANILRSLPGENDFACRLGGDEFCLVMHAAPEELLRYANYIVSTAQSLRMTQHSPPLITTLSVGAYLVDPTGDWDDWYVCADAALYRAKRVGGNRVEWQD</sequence>
<dbReference type="Gene3D" id="2.60.120.10">
    <property type="entry name" value="Jelly Rolls"/>
    <property type="match status" value="1"/>
</dbReference>
<name>A0A941AVM0_9GAMM</name>
<comment type="subcellular location">
    <subcellularLocation>
        <location evidence="1">Cytoplasm</location>
    </subcellularLocation>
</comment>
<keyword evidence="8" id="KW-1185">Reference proteome</keyword>
<dbReference type="InterPro" id="IPR043128">
    <property type="entry name" value="Rev_trsase/Diguanyl_cyclase"/>
</dbReference>
<dbReference type="SUPFAM" id="SSF51206">
    <property type="entry name" value="cAMP-binding domain-like"/>
    <property type="match status" value="1"/>
</dbReference>
<dbReference type="InterPro" id="IPR029787">
    <property type="entry name" value="Nucleotide_cyclase"/>
</dbReference>
<gene>
    <name evidence="7" type="ORF">J5837_06665</name>
</gene>
<dbReference type="AlphaFoldDB" id="A0A941AVM0"/>
<comment type="caution">
    <text evidence="7">The sequence shown here is derived from an EMBL/GenBank/DDBJ whole genome shotgun (WGS) entry which is preliminary data.</text>
</comment>
<evidence type="ECO:0000313" key="7">
    <source>
        <dbReference type="EMBL" id="MBP3984108.1"/>
    </source>
</evidence>
<dbReference type="PANTHER" id="PTHR45138">
    <property type="entry name" value="REGULATORY COMPONENTS OF SENSORY TRANSDUCTION SYSTEM"/>
    <property type="match status" value="1"/>
</dbReference>
<dbReference type="PROSITE" id="PS50042">
    <property type="entry name" value="CNMP_BINDING_3"/>
    <property type="match status" value="1"/>
</dbReference>
<feature type="coiled-coil region" evidence="4">
    <location>
        <begin position="123"/>
        <end position="150"/>
    </location>
</feature>
<dbReference type="SUPFAM" id="SSF55073">
    <property type="entry name" value="Nucleotide cyclase"/>
    <property type="match status" value="1"/>
</dbReference>
<evidence type="ECO:0000259" key="5">
    <source>
        <dbReference type="PROSITE" id="PS50042"/>
    </source>
</evidence>
<evidence type="ECO:0000256" key="4">
    <source>
        <dbReference type="SAM" id="Coils"/>
    </source>
</evidence>
<feature type="domain" description="GGDEF" evidence="6">
    <location>
        <begin position="182"/>
        <end position="312"/>
    </location>
</feature>
<accession>A0A941AVM0</accession>
<protein>
    <recommendedName>
        <fullName evidence="2">diguanylate cyclase</fullName>
        <ecNumber evidence="2">2.7.7.65</ecNumber>
    </recommendedName>
</protein>
<dbReference type="GO" id="GO:0043709">
    <property type="term" value="P:cell adhesion involved in single-species biofilm formation"/>
    <property type="evidence" value="ECO:0007669"/>
    <property type="project" value="TreeGrafter"/>
</dbReference>
<dbReference type="PROSITE" id="PS00889">
    <property type="entry name" value="CNMP_BINDING_2"/>
    <property type="match status" value="1"/>
</dbReference>